<comment type="caution">
    <text evidence="1">The sequence shown here is derived from an EMBL/GenBank/DDBJ whole genome shotgun (WGS) entry which is preliminary data.</text>
</comment>
<accession>A0ABP7SC16</accession>
<dbReference type="EMBL" id="BAABCQ010000203">
    <property type="protein sequence ID" value="GAA4009684.1"/>
    <property type="molecule type" value="Genomic_DNA"/>
</dbReference>
<evidence type="ECO:0008006" key="3">
    <source>
        <dbReference type="Google" id="ProtNLM"/>
    </source>
</evidence>
<dbReference type="Proteomes" id="UP001500034">
    <property type="component" value="Unassembled WGS sequence"/>
</dbReference>
<dbReference type="SUPFAM" id="SSF53795">
    <property type="entry name" value="PEP carboxykinase-like"/>
    <property type="match status" value="1"/>
</dbReference>
<gene>
    <name evidence="1" type="ORF">GCM10022384_63980</name>
</gene>
<reference evidence="2" key="1">
    <citation type="journal article" date="2019" name="Int. J. Syst. Evol. Microbiol.">
        <title>The Global Catalogue of Microorganisms (GCM) 10K type strain sequencing project: providing services to taxonomists for standard genome sequencing and annotation.</title>
        <authorList>
            <consortium name="The Broad Institute Genomics Platform"/>
            <consortium name="The Broad Institute Genome Sequencing Center for Infectious Disease"/>
            <person name="Wu L."/>
            <person name="Ma J."/>
        </authorList>
    </citation>
    <scope>NUCLEOTIDE SEQUENCE [LARGE SCALE GENOMIC DNA]</scope>
    <source>
        <strain evidence="2">JCM 17027</strain>
    </source>
</reference>
<evidence type="ECO:0000313" key="2">
    <source>
        <dbReference type="Proteomes" id="UP001500034"/>
    </source>
</evidence>
<proteinExistence type="predicted"/>
<protein>
    <recommendedName>
        <fullName evidence="3">HPr kinase</fullName>
    </recommendedName>
</protein>
<dbReference type="Gene3D" id="3.40.50.300">
    <property type="entry name" value="P-loop containing nucleotide triphosphate hydrolases"/>
    <property type="match status" value="1"/>
</dbReference>
<dbReference type="RefSeq" id="WP_345597081.1">
    <property type="nucleotide sequence ID" value="NZ_BAABCQ010000203.1"/>
</dbReference>
<dbReference type="InterPro" id="IPR027417">
    <property type="entry name" value="P-loop_NTPase"/>
</dbReference>
<sequence>MTGSPLLSLTEVDLGSLADLVVSPRRLLDALGGERITVRVGDHRLAVSSNDPAQLDYLQTLFVPSSRLWAVEASPGPPPVRAAVGLRVGEDRLRALVGALEARSHAKTSVRMHVNAPAVQHSMADGVKWTCAEGTSSVDGPVLVVHSDRGLVCLSTDHAYGHLDFARQLREYGYRRAEDDAWVGFHASCAELPGGGGALIVGRSTAGKSTLALSLAMARGGGFVANDRVVVRADSGPDPRLTGIGMPVPIRVNGGTVKALGLVEAVGWTLLRPQPDYRNSDWDRFGGHSKLNVLPAEWRDRTRTRLVDEVDLRVVILPRARSARVGLRITPADPAEVADVVTEQCMAPDDEVFVEDWLTLRQTAADELRRNAVRTVRHLTRLPALSVEFGPGTSLPELGAELAEVARSVWR</sequence>
<evidence type="ECO:0000313" key="1">
    <source>
        <dbReference type="EMBL" id="GAA4009684.1"/>
    </source>
</evidence>
<organism evidence="1 2">
    <name type="scientific">Streptomyces marokkonensis</name>
    <dbReference type="NCBI Taxonomy" id="324855"/>
    <lineage>
        <taxon>Bacteria</taxon>
        <taxon>Bacillati</taxon>
        <taxon>Actinomycetota</taxon>
        <taxon>Actinomycetes</taxon>
        <taxon>Kitasatosporales</taxon>
        <taxon>Streptomycetaceae</taxon>
        <taxon>Streptomyces</taxon>
    </lineage>
</organism>
<name>A0ABP7SC16_9ACTN</name>
<keyword evidence="2" id="KW-1185">Reference proteome</keyword>